<dbReference type="EMBL" id="LAZR01007000">
    <property type="protein sequence ID" value="KKM88143.1"/>
    <property type="molecule type" value="Genomic_DNA"/>
</dbReference>
<name>A0A0F9L2Z8_9ZZZZ</name>
<accession>A0A0F9L2Z8</accession>
<comment type="caution">
    <text evidence="2">The sequence shown here is derived from an EMBL/GenBank/DDBJ whole genome shotgun (WGS) entry which is preliminary data.</text>
</comment>
<organism evidence="2">
    <name type="scientific">marine sediment metagenome</name>
    <dbReference type="NCBI Taxonomy" id="412755"/>
    <lineage>
        <taxon>unclassified sequences</taxon>
        <taxon>metagenomes</taxon>
        <taxon>ecological metagenomes</taxon>
    </lineage>
</organism>
<dbReference type="Pfam" id="PF14451">
    <property type="entry name" value="Ub-Mut7C"/>
    <property type="match status" value="1"/>
</dbReference>
<gene>
    <name evidence="2" type="ORF">LCGC14_1261720</name>
</gene>
<evidence type="ECO:0000259" key="1">
    <source>
        <dbReference type="Pfam" id="PF14451"/>
    </source>
</evidence>
<dbReference type="InterPro" id="IPR012675">
    <property type="entry name" value="Beta-grasp_dom_sf"/>
</dbReference>
<reference evidence="2" key="1">
    <citation type="journal article" date="2015" name="Nature">
        <title>Complex archaea that bridge the gap between prokaryotes and eukaryotes.</title>
        <authorList>
            <person name="Spang A."/>
            <person name="Saw J.H."/>
            <person name="Jorgensen S.L."/>
            <person name="Zaremba-Niedzwiedzka K."/>
            <person name="Martijn J."/>
            <person name="Lind A.E."/>
            <person name="van Eijk R."/>
            <person name="Schleper C."/>
            <person name="Guy L."/>
            <person name="Ettema T.J."/>
        </authorList>
    </citation>
    <scope>NUCLEOTIDE SEQUENCE</scope>
</reference>
<dbReference type="SUPFAM" id="SSF54285">
    <property type="entry name" value="MoaD/ThiS"/>
    <property type="match status" value="1"/>
</dbReference>
<evidence type="ECO:0000313" key="2">
    <source>
        <dbReference type="EMBL" id="KKM88143.1"/>
    </source>
</evidence>
<feature type="domain" description="Ubiquitin Mut7-C" evidence="1">
    <location>
        <begin position="2"/>
        <end position="79"/>
    </location>
</feature>
<dbReference type="AlphaFoldDB" id="A0A0F9L2Z8"/>
<dbReference type="InterPro" id="IPR016155">
    <property type="entry name" value="Mopterin_synth/thiamin_S_b"/>
</dbReference>
<dbReference type="Gene3D" id="3.10.20.30">
    <property type="match status" value="1"/>
</dbReference>
<dbReference type="InterPro" id="IPR027798">
    <property type="entry name" value="Ub_Mut7C"/>
</dbReference>
<protein>
    <recommendedName>
        <fullName evidence="1">Ubiquitin Mut7-C domain-containing protein</fullName>
    </recommendedName>
</protein>
<proteinExistence type="predicted"/>
<sequence>MSIQVKFYGDLKEKIQQQTNDVGSPSIVYIENKINNVSDVLKMYTIEENEISHIFINGKYSGISKQINFGDKVAIFPKNMGVLYKWYFNKEENV</sequence>